<proteinExistence type="predicted"/>
<feature type="non-terminal residue" evidence="1">
    <location>
        <position position="1"/>
    </location>
</feature>
<reference evidence="1" key="1">
    <citation type="submission" date="2021-06" db="EMBL/GenBank/DDBJ databases">
        <authorList>
            <person name="Kallberg Y."/>
            <person name="Tangrot J."/>
            <person name="Rosling A."/>
        </authorList>
    </citation>
    <scope>NUCLEOTIDE SEQUENCE</scope>
    <source>
        <strain evidence="1">MA453B</strain>
    </source>
</reference>
<dbReference type="OrthoDB" id="2304771at2759"/>
<dbReference type="EMBL" id="CAJVPY010050176">
    <property type="protein sequence ID" value="CAG8813490.1"/>
    <property type="molecule type" value="Genomic_DNA"/>
</dbReference>
<evidence type="ECO:0000313" key="2">
    <source>
        <dbReference type="Proteomes" id="UP000789405"/>
    </source>
</evidence>
<accession>A0A9N9K5Z8</accession>
<dbReference type="AlphaFoldDB" id="A0A9N9K5Z8"/>
<comment type="caution">
    <text evidence="1">The sequence shown here is derived from an EMBL/GenBank/DDBJ whole genome shotgun (WGS) entry which is preliminary data.</text>
</comment>
<gene>
    <name evidence="1" type="ORF">DERYTH_LOCUS25806</name>
</gene>
<sequence>IPDITKFSPERSTVTVFEDLCAESKKIQDRIIHYFISGRHSNISPIYVSQKYQAVPKIIRENLTHLAIFNNGGSREDLIRIVRQYADDPKKASKIIDKHLRDRDFVVFDFTKPVGDSLAIRLGWDTPLKLDE</sequence>
<dbReference type="Pfam" id="PF04665">
    <property type="entry name" value="Pox_A32"/>
    <property type="match status" value="1"/>
</dbReference>
<dbReference type="Proteomes" id="UP000789405">
    <property type="component" value="Unassembled WGS sequence"/>
</dbReference>
<keyword evidence="2" id="KW-1185">Reference proteome</keyword>
<name>A0A9N9K5Z8_9GLOM</name>
<protein>
    <submittedName>
        <fullName evidence="1">14168_t:CDS:1</fullName>
    </submittedName>
</protein>
<organism evidence="1 2">
    <name type="scientific">Dentiscutata erythropus</name>
    <dbReference type="NCBI Taxonomy" id="1348616"/>
    <lineage>
        <taxon>Eukaryota</taxon>
        <taxon>Fungi</taxon>
        <taxon>Fungi incertae sedis</taxon>
        <taxon>Mucoromycota</taxon>
        <taxon>Glomeromycotina</taxon>
        <taxon>Glomeromycetes</taxon>
        <taxon>Diversisporales</taxon>
        <taxon>Gigasporaceae</taxon>
        <taxon>Dentiscutata</taxon>
    </lineage>
</organism>
<evidence type="ECO:0000313" key="1">
    <source>
        <dbReference type="EMBL" id="CAG8813490.1"/>
    </source>
</evidence>
<dbReference type="InterPro" id="IPR006758">
    <property type="entry name" value="A32L"/>
</dbReference>